<dbReference type="Gene3D" id="1.10.540.10">
    <property type="entry name" value="Acyl-CoA dehydrogenase/oxidase, N-terminal domain"/>
    <property type="match status" value="1"/>
</dbReference>
<dbReference type="SUPFAM" id="SSF47203">
    <property type="entry name" value="Acyl-CoA dehydrogenase C-terminal domain-like"/>
    <property type="match status" value="1"/>
</dbReference>
<dbReference type="Proteomes" id="UP000501726">
    <property type="component" value="Chromosome"/>
</dbReference>
<dbReference type="InterPro" id="IPR013786">
    <property type="entry name" value="AcylCoA_DH/ox_N"/>
</dbReference>
<dbReference type="GO" id="GO:0003995">
    <property type="term" value="F:acyl-CoA dehydrogenase activity"/>
    <property type="evidence" value="ECO:0007669"/>
    <property type="project" value="TreeGrafter"/>
</dbReference>
<keyword evidence="3" id="KW-1185">Reference proteome</keyword>
<dbReference type="GO" id="GO:0050660">
    <property type="term" value="F:flavin adenine dinucleotide binding"/>
    <property type="evidence" value="ECO:0007669"/>
    <property type="project" value="InterPro"/>
</dbReference>
<dbReference type="Gene3D" id="2.40.110.10">
    <property type="entry name" value="Butyryl-CoA Dehydrogenase, subunit A, domain 2"/>
    <property type="match status" value="1"/>
</dbReference>
<dbReference type="InterPro" id="IPR009100">
    <property type="entry name" value="AcylCoA_DH/oxidase_NM_dom_sf"/>
</dbReference>
<dbReference type="AlphaFoldDB" id="A0A6F8PSP2"/>
<evidence type="ECO:0000313" key="2">
    <source>
        <dbReference type="EMBL" id="BBP45038.1"/>
    </source>
</evidence>
<dbReference type="PANTHER" id="PTHR43884">
    <property type="entry name" value="ACYL-COA DEHYDROGENASE"/>
    <property type="match status" value="1"/>
</dbReference>
<dbReference type="InterPro" id="IPR036250">
    <property type="entry name" value="AcylCo_DH-like_C"/>
</dbReference>
<dbReference type="PANTHER" id="PTHR43884:SF12">
    <property type="entry name" value="ISOVALERYL-COA DEHYDROGENASE, MITOCHONDRIAL-RELATED"/>
    <property type="match status" value="1"/>
</dbReference>
<name>A0A6F8PSP2_9GAMM</name>
<gene>
    <name evidence="2" type="ORF">THMIRHAS_04110</name>
</gene>
<dbReference type="KEGG" id="tse:THMIRHAS_04110"/>
<dbReference type="Pfam" id="PF02771">
    <property type="entry name" value="Acyl-CoA_dh_N"/>
    <property type="match status" value="1"/>
</dbReference>
<accession>A0A6F8PSP2</accession>
<evidence type="ECO:0000313" key="3">
    <source>
        <dbReference type="Proteomes" id="UP000501726"/>
    </source>
</evidence>
<organism evidence="2 3">
    <name type="scientific">Thiosulfatimonas sediminis</name>
    <dbReference type="NCBI Taxonomy" id="2675054"/>
    <lineage>
        <taxon>Bacteria</taxon>
        <taxon>Pseudomonadati</taxon>
        <taxon>Pseudomonadota</taxon>
        <taxon>Gammaproteobacteria</taxon>
        <taxon>Thiotrichales</taxon>
        <taxon>Piscirickettsiaceae</taxon>
        <taxon>Thiosulfatimonas</taxon>
    </lineage>
</organism>
<dbReference type="EMBL" id="AP021889">
    <property type="protein sequence ID" value="BBP45038.1"/>
    <property type="molecule type" value="Genomic_DNA"/>
</dbReference>
<dbReference type="RefSeq" id="WP_173270174.1">
    <property type="nucleotide sequence ID" value="NZ_AP021889.1"/>
</dbReference>
<evidence type="ECO:0000259" key="1">
    <source>
        <dbReference type="Pfam" id="PF02771"/>
    </source>
</evidence>
<dbReference type="SUPFAM" id="SSF56645">
    <property type="entry name" value="Acyl-CoA dehydrogenase NM domain-like"/>
    <property type="match status" value="1"/>
</dbReference>
<dbReference type="InterPro" id="IPR037069">
    <property type="entry name" value="AcylCoA_DH/ox_N_sf"/>
</dbReference>
<feature type="domain" description="Acyl-CoA dehydrogenase/oxidase N-terminal" evidence="1">
    <location>
        <begin position="3"/>
        <end position="101"/>
    </location>
</feature>
<protein>
    <submittedName>
        <fullName evidence="2">Acyl-CoA dehydrogenase</fullName>
    </submittedName>
</protein>
<proteinExistence type="predicted"/>
<reference evidence="3" key="1">
    <citation type="submission" date="2019-11" db="EMBL/GenBank/DDBJ databases">
        <title>Isolation and characterization of two novel species in the genus Thiomicrorhabdus.</title>
        <authorList>
            <person name="Mochizuki J."/>
            <person name="Kojima H."/>
            <person name="Fukui M."/>
        </authorList>
    </citation>
    <scope>NUCLEOTIDE SEQUENCE [LARGE SCALE GENOMIC DNA]</scope>
    <source>
        <strain evidence="3">aks77</strain>
    </source>
</reference>
<sequence>MLSQVIEKTLKPLTLSIDHGEYTTKVLAELGKAGAYTEIAPSVSGTELDLFKTIQNMAQVSEECMSTGFMMWAHVVCCWYIENSENPWLKENILPKMINGEAFGATSLSNPMKYFAGIEPLKLSAVETEDGYIINGSLPWVSNLAPESSEHFFGSVFHVVDEEGNTLRDVMAIIPCDLEGFTLKQQVEFVGMEGTGTYAMFFKDAFLPKKYLLADPVKPYLQKIKAGFVLLQTGMAAGVIQGMINDMHKSNLSLSAINQYLDNKPEELQEELDDALELIEQLASKIYTPGDDFFRTILEARLLGAEITKRSADSVMQHAGAKGYIVDATAQRKWREAYFVILVTPSIKHLRKEIQRLEVGLAAA</sequence>
<dbReference type="InterPro" id="IPR046373">
    <property type="entry name" value="Acyl-CoA_Oxase/DH_mid-dom_sf"/>
</dbReference>